<dbReference type="EMBL" id="JBHTLH010000006">
    <property type="protein sequence ID" value="MFD1124279.1"/>
    <property type="molecule type" value="Genomic_DNA"/>
</dbReference>
<dbReference type="GO" id="GO:0016787">
    <property type="term" value="F:hydrolase activity"/>
    <property type="evidence" value="ECO:0007669"/>
    <property type="project" value="UniProtKB-KW"/>
</dbReference>
<sequence>MNVTMDMIHPDLRSIAPIGTYWSWIGHSKKGLKMFNRVSKFAIEGLDTAKKINFEQHFILRPNGTELRICVYTPKKLKKDVPGILYIHGGGYSTLVPEIEGPMIQKIIERTGAMVVSPDYRRSLDAPYPAALDDCYLALKWLKSNGSRYGMRSDQIMIGGESAGGGLTAALSVYSRDRGEIAIAFQMPLYPMIDDQNNSDSAQNNNAPMWDQKSNGLGWKLYLGSLYQKDNIPPYAAPARITDYSNLPPTCTFVGDIEVFHDETVIYVNNLKASGVPTHFKVFPGCFHGFNIVSPNSTPGKEANKFILDMFEFAAENYFAKQP</sequence>
<evidence type="ECO:0000259" key="2">
    <source>
        <dbReference type="Pfam" id="PF07859"/>
    </source>
</evidence>
<dbReference type="InterPro" id="IPR050300">
    <property type="entry name" value="GDXG_lipolytic_enzyme"/>
</dbReference>
<dbReference type="PANTHER" id="PTHR48081">
    <property type="entry name" value="AB HYDROLASE SUPERFAMILY PROTEIN C4A8.06C"/>
    <property type="match status" value="1"/>
</dbReference>
<dbReference type="Gene3D" id="3.40.50.1820">
    <property type="entry name" value="alpha/beta hydrolase"/>
    <property type="match status" value="1"/>
</dbReference>
<dbReference type="InterPro" id="IPR029058">
    <property type="entry name" value="AB_hydrolase_fold"/>
</dbReference>
<dbReference type="Proteomes" id="UP001597156">
    <property type="component" value="Unassembled WGS sequence"/>
</dbReference>
<organism evidence="3 4">
    <name type="scientific">Lentilactobacillus raoultii</name>
    <dbReference type="NCBI Taxonomy" id="1987503"/>
    <lineage>
        <taxon>Bacteria</taxon>
        <taxon>Bacillati</taxon>
        <taxon>Bacillota</taxon>
        <taxon>Bacilli</taxon>
        <taxon>Lactobacillales</taxon>
        <taxon>Lactobacillaceae</taxon>
        <taxon>Lentilactobacillus</taxon>
    </lineage>
</organism>
<comment type="caution">
    <text evidence="3">The sequence shown here is derived from an EMBL/GenBank/DDBJ whole genome shotgun (WGS) entry which is preliminary data.</text>
</comment>
<dbReference type="RefSeq" id="WP_121978345.1">
    <property type="nucleotide sequence ID" value="NZ_JBHTLH010000006.1"/>
</dbReference>
<evidence type="ECO:0000256" key="1">
    <source>
        <dbReference type="ARBA" id="ARBA00022801"/>
    </source>
</evidence>
<evidence type="ECO:0000313" key="4">
    <source>
        <dbReference type="Proteomes" id="UP001597156"/>
    </source>
</evidence>
<keyword evidence="1 3" id="KW-0378">Hydrolase</keyword>
<accession>A0ABW3PCB1</accession>
<proteinExistence type="predicted"/>
<keyword evidence="4" id="KW-1185">Reference proteome</keyword>
<protein>
    <submittedName>
        <fullName evidence="3">Alpha/beta hydrolase</fullName>
    </submittedName>
</protein>
<dbReference type="PANTHER" id="PTHR48081:SF8">
    <property type="entry name" value="ALPHA_BETA HYDROLASE FOLD-3 DOMAIN-CONTAINING PROTEIN-RELATED"/>
    <property type="match status" value="1"/>
</dbReference>
<dbReference type="Pfam" id="PF07859">
    <property type="entry name" value="Abhydrolase_3"/>
    <property type="match status" value="1"/>
</dbReference>
<evidence type="ECO:0000313" key="3">
    <source>
        <dbReference type="EMBL" id="MFD1124279.1"/>
    </source>
</evidence>
<feature type="domain" description="Alpha/beta hydrolase fold-3" evidence="2">
    <location>
        <begin position="84"/>
        <end position="290"/>
    </location>
</feature>
<name>A0ABW3PCB1_9LACO</name>
<gene>
    <name evidence="3" type="ORF">ACFQ22_02725</name>
</gene>
<dbReference type="SUPFAM" id="SSF53474">
    <property type="entry name" value="alpha/beta-Hydrolases"/>
    <property type="match status" value="1"/>
</dbReference>
<dbReference type="InterPro" id="IPR013094">
    <property type="entry name" value="AB_hydrolase_3"/>
</dbReference>
<reference evidence="4" key="1">
    <citation type="journal article" date="2019" name="Int. J. Syst. Evol. Microbiol.">
        <title>The Global Catalogue of Microorganisms (GCM) 10K type strain sequencing project: providing services to taxonomists for standard genome sequencing and annotation.</title>
        <authorList>
            <consortium name="The Broad Institute Genomics Platform"/>
            <consortium name="The Broad Institute Genome Sequencing Center for Infectious Disease"/>
            <person name="Wu L."/>
            <person name="Ma J."/>
        </authorList>
    </citation>
    <scope>NUCLEOTIDE SEQUENCE [LARGE SCALE GENOMIC DNA]</scope>
    <source>
        <strain evidence="4">CCUG 71848</strain>
    </source>
</reference>